<dbReference type="InterPro" id="IPR005502">
    <property type="entry name" value="Ribosyl_crysJ1"/>
</dbReference>
<dbReference type="Proteomes" id="UP001054857">
    <property type="component" value="Unassembled WGS sequence"/>
</dbReference>
<sequence>MHHDEEKMGPLAAAMRKQAQFGRASKANGALMRITPLAVWGSSLSDDHLAAAAMQDAQLSHPNPATQHANAAYCLALKHLIQHPGDAEGAAAAAVAWVEASGCEEVAGWLREALGEGPGPSVNHMIGYVKYGFFYAFRHLRNRSPYLDALREVLLLKGDTDTNAAIVGGMLGALHGASGVPPHMAQAVLGRHGQPESQGPKRPDWLQPGRLPEVFAQLYGKATGAAVEEVEAAVQGLVGK</sequence>
<name>A0AAD3DVD4_9CHLO</name>
<dbReference type="Gene3D" id="1.10.4080.10">
    <property type="entry name" value="ADP-ribosylation/Crystallin J1"/>
    <property type="match status" value="1"/>
</dbReference>
<dbReference type="EMBL" id="BMAR01000026">
    <property type="protein sequence ID" value="GFR48775.1"/>
    <property type="molecule type" value="Genomic_DNA"/>
</dbReference>
<protein>
    <recommendedName>
        <fullName evidence="4">ADP-ribosylation/Crystallin J1</fullName>
    </recommendedName>
</protein>
<feature type="binding site" evidence="1">
    <location>
        <position position="159"/>
    </location>
    <ligand>
        <name>Mg(2+)</name>
        <dbReference type="ChEBI" id="CHEBI:18420"/>
        <label>1</label>
    </ligand>
</feature>
<comment type="caution">
    <text evidence="2">The sequence shown here is derived from an EMBL/GenBank/DDBJ whole genome shotgun (WGS) entry which is preliminary data.</text>
</comment>
<organism evidence="2 3">
    <name type="scientific">Astrephomene gubernaculifera</name>
    <dbReference type="NCBI Taxonomy" id="47775"/>
    <lineage>
        <taxon>Eukaryota</taxon>
        <taxon>Viridiplantae</taxon>
        <taxon>Chlorophyta</taxon>
        <taxon>core chlorophytes</taxon>
        <taxon>Chlorophyceae</taxon>
        <taxon>CS clade</taxon>
        <taxon>Chlamydomonadales</taxon>
        <taxon>Astrephomenaceae</taxon>
        <taxon>Astrephomene</taxon>
    </lineage>
</organism>
<dbReference type="InterPro" id="IPR050792">
    <property type="entry name" value="ADP-ribosylglycohydrolase"/>
</dbReference>
<dbReference type="GO" id="GO:0046872">
    <property type="term" value="F:metal ion binding"/>
    <property type="evidence" value="ECO:0007669"/>
    <property type="project" value="UniProtKB-KW"/>
</dbReference>
<dbReference type="AlphaFoldDB" id="A0AAD3DVD4"/>
<reference evidence="2 3" key="1">
    <citation type="journal article" date="2021" name="Sci. Rep.">
        <title>Genome sequencing of the multicellular alga Astrephomene provides insights into convergent evolution of germ-soma differentiation.</title>
        <authorList>
            <person name="Yamashita S."/>
            <person name="Yamamoto K."/>
            <person name="Matsuzaki R."/>
            <person name="Suzuki S."/>
            <person name="Yamaguchi H."/>
            <person name="Hirooka S."/>
            <person name="Minakuchi Y."/>
            <person name="Miyagishima S."/>
            <person name="Kawachi M."/>
            <person name="Toyoda A."/>
            <person name="Nozaki H."/>
        </authorList>
    </citation>
    <scope>NUCLEOTIDE SEQUENCE [LARGE SCALE GENOMIC DNA]</scope>
    <source>
        <strain evidence="2 3">NIES-4017</strain>
    </source>
</reference>
<keyword evidence="1" id="KW-0479">Metal-binding</keyword>
<dbReference type="PANTHER" id="PTHR16222:SF35">
    <property type="entry name" value="ADP-RIBOSYLGLYCOHYDROLASE"/>
    <property type="match status" value="1"/>
</dbReference>
<evidence type="ECO:0008006" key="4">
    <source>
        <dbReference type="Google" id="ProtNLM"/>
    </source>
</evidence>
<evidence type="ECO:0000256" key="1">
    <source>
        <dbReference type="PIRSR" id="PIRSR605502-1"/>
    </source>
</evidence>
<evidence type="ECO:0000313" key="2">
    <source>
        <dbReference type="EMBL" id="GFR48775.1"/>
    </source>
</evidence>
<keyword evidence="1" id="KW-0460">Magnesium</keyword>
<feature type="binding site" evidence="1">
    <location>
        <position position="161"/>
    </location>
    <ligand>
        <name>Mg(2+)</name>
        <dbReference type="ChEBI" id="CHEBI:18420"/>
        <label>1</label>
    </ligand>
</feature>
<proteinExistence type="predicted"/>
<feature type="binding site" evidence="1">
    <location>
        <position position="162"/>
    </location>
    <ligand>
        <name>Mg(2+)</name>
        <dbReference type="ChEBI" id="CHEBI:18420"/>
        <label>1</label>
    </ligand>
</feature>
<dbReference type="SUPFAM" id="SSF101478">
    <property type="entry name" value="ADP-ribosylglycohydrolase"/>
    <property type="match status" value="1"/>
</dbReference>
<keyword evidence="3" id="KW-1185">Reference proteome</keyword>
<dbReference type="PANTHER" id="PTHR16222">
    <property type="entry name" value="ADP-RIBOSYLGLYCOHYDROLASE"/>
    <property type="match status" value="1"/>
</dbReference>
<evidence type="ECO:0000313" key="3">
    <source>
        <dbReference type="Proteomes" id="UP001054857"/>
    </source>
</evidence>
<dbReference type="InterPro" id="IPR036705">
    <property type="entry name" value="Ribosyl_crysJ1_sf"/>
</dbReference>
<gene>
    <name evidence="2" type="ORF">Agub_g10596</name>
</gene>
<accession>A0AAD3DVD4</accession>
<comment type="cofactor">
    <cofactor evidence="1">
        <name>Mg(2+)</name>
        <dbReference type="ChEBI" id="CHEBI:18420"/>
    </cofactor>
    <text evidence="1">Binds 2 magnesium ions per subunit.</text>
</comment>
<dbReference type="Pfam" id="PF03747">
    <property type="entry name" value="ADP_ribosyl_GH"/>
    <property type="match status" value="1"/>
</dbReference>